<dbReference type="EMBL" id="RBAL01000011">
    <property type="protein sequence ID" value="RKN40084.1"/>
    <property type="molecule type" value="Genomic_DNA"/>
</dbReference>
<evidence type="ECO:0000313" key="1">
    <source>
        <dbReference type="EMBL" id="RKN40084.1"/>
    </source>
</evidence>
<keyword evidence="2" id="KW-1185">Reference proteome</keyword>
<dbReference type="SUPFAM" id="SSF46785">
    <property type="entry name" value="Winged helix' DNA-binding domain"/>
    <property type="match status" value="1"/>
</dbReference>
<dbReference type="Proteomes" id="UP000272474">
    <property type="component" value="Unassembled WGS sequence"/>
</dbReference>
<gene>
    <name evidence="1" type="ORF">D7294_19440</name>
</gene>
<proteinExistence type="predicted"/>
<evidence type="ECO:0000313" key="2">
    <source>
        <dbReference type="Proteomes" id="UP000272474"/>
    </source>
</evidence>
<dbReference type="RefSeq" id="WP_120681479.1">
    <property type="nucleotide sequence ID" value="NZ_RBAL01000011.1"/>
</dbReference>
<dbReference type="AlphaFoldDB" id="A0A3A9YWT3"/>
<dbReference type="InterPro" id="IPR036388">
    <property type="entry name" value="WH-like_DNA-bd_sf"/>
</dbReference>
<sequence>MNTPRPIGYWLKHLHELLERQLEVTLAGLGLGRRHWQILNTLDGGARTPAELRAALAPFWSADAPALDAVLARLAELGWTRRAGDGSGALLLTGAGRAAHQEAAARIAETRALVLAGLTPEQYGETVRVLSVMAGNVEAALAGR</sequence>
<dbReference type="OrthoDB" id="3697068at2"/>
<dbReference type="InterPro" id="IPR036390">
    <property type="entry name" value="WH_DNA-bd_sf"/>
</dbReference>
<name>A0A3A9YWT3_9ACTN</name>
<dbReference type="Gene3D" id="1.10.10.10">
    <property type="entry name" value="Winged helix-like DNA-binding domain superfamily/Winged helix DNA-binding domain"/>
    <property type="match status" value="1"/>
</dbReference>
<comment type="caution">
    <text evidence="1">The sequence shown here is derived from an EMBL/GenBank/DDBJ whole genome shotgun (WGS) entry which is preliminary data.</text>
</comment>
<protein>
    <submittedName>
        <fullName evidence="1">MarR family transcriptional regulator</fullName>
    </submittedName>
</protein>
<accession>A0A3A9YWT3</accession>
<organism evidence="1 2">
    <name type="scientific">Streptomyces hoynatensis</name>
    <dbReference type="NCBI Taxonomy" id="1141874"/>
    <lineage>
        <taxon>Bacteria</taxon>
        <taxon>Bacillati</taxon>
        <taxon>Actinomycetota</taxon>
        <taxon>Actinomycetes</taxon>
        <taxon>Kitasatosporales</taxon>
        <taxon>Streptomycetaceae</taxon>
        <taxon>Streptomyces</taxon>
    </lineage>
</organism>
<reference evidence="1 2" key="1">
    <citation type="journal article" date="2014" name="Int. J. Syst. Evol. Microbiol.">
        <title>Streptomyces hoynatensis sp. nov., isolated from deep marine sediment.</title>
        <authorList>
            <person name="Veyisoglu A."/>
            <person name="Sahin N."/>
        </authorList>
    </citation>
    <scope>NUCLEOTIDE SEQUENCE [LARGE SCALE GENOMIC DNA]</scope>
    <source>
        <strain evidence="1 2">KCTC 29097</strain>
    </source>
</reference>